<dbReference type="Gene3D" id="3.30.450.40">
    <property type="match status" value="1"/>
</dbReference>
<dbReference type="GO" id="GO:0003700">
    <property type="term" value="F:DNA-binding transcription factor activity"/>
    <property type="evidence" value="ECO:0007669"/>
    <property type="project" value="TreeGrafter"/>
</dbReference>
<keyword evidence="7" id="KW-1185">Reference proteome</keyword>
<dbReference type="InterPro" id="IPR036390">
    <property type="entry name" value="WH_DNA-bd_sf"/>
</dbReference>
<evidence type="ECO:0000256" key="2">
    <source>
        <dbReference type="ARBA" id="ARBA00023125"/>
    </source>
</evidence>
<dbReference type="SMART" id="SM00346">
    <property type="entry name" value="HTH_ICLR"/>
    <property type="match status" value="1"/>
</dbReference>
<dbReference type="InterPro" id="IPR050707">
    <property type="entry name" value="HTH_MetabolicPath_Reg"/>
</dbReference>
<dbReference type="KEGG" id="bhc:JFL75_18470"/>
<evidence type="ECO:0000259" key="4">
    <source>
        <dbReference type="PROSITE" id="PS51077"/>
    </source>
</evidence>
<sequence>MQEKTVKKNSEGTKKNQSLRKALHILEGMTTINGAARLQDIAQKLNMPQSTLLRFLNTYIDFGYVGHDPNTQCYYLTLKLAELGSRAKDNFPFQSSLSKYVKEIARTFNESASLCIEHDMQMVYIATEEGPGRMLQTLQRIGRIAPMHATGVGKLHLMNYSDSRLSELEKRYGLGKYTEHTITDMESLKREIVKIREQGYAVDDEECEDGVRCVAVPVRDFSNAVIAGISLSAPITRLDLRKMDEIIKYLKDISVQASRELGCEL</sequence>
<evidence type="ECO:0000313" key="7">
    <source>
        <dbReference type="Proteomes" id="UP000595917"/>
    </source>
</evidence>
<feature type="domain" description="IclR-ED" evidence="5">
    <location>
        <begin position="79"/>
        <end position="263"/>
    </location>
</feature>
<dbReference type="InterPro" id="IPR014757">
    <property type="entry name" value="Tscrpt_reg_IclR_C"/>
</dbReference>
<dbReference type="InterPro" id="IPR036388">
    <property type="entry name" value="WH-like_DNA-bd_sf"/>
</dbReference>
<evidence type="ECO:0000259" key="5">
    <source>
        <dbReference type="PROSITE" id="PS51078"/>
    </source>
</evidence>
<dbReference type="GO" id="GO:0003677">
    <property type="term" value="F:DNA binding"/>
    <property type="evidence" value="ECO:0007669"/>
    <property type="project" value="UniProtKB-KW"/>
</dbReference>
<keyword evidence="3" id="KW-0804">Transcription</keyword>
<dbReference type="AlphaFoldDB" id="A0A7T7XM86"/>
<protein>
    <submittedName>
        <fullName evidence="6">IclR family transcriptional regulator</fullName>
    </submittedName>
</protein>
<keyword evidence="1" id="KW-0805">Transcription regulation</keyword>
<dbReference type="PROSITE" id="PS51078">
    <property type="entry name" value="ICLR_ED"/>
    <property type="match status" value="1"/>
</dbReference>
<dbReference type="Pfam" id="PF09339">
    <property type="entry name" value="HTH_IclR"/>
    <property type="match status" value="1"/>
</dbReference>
<feature type="domain" description="HTH iclR-type" evidence="4">
    <location>
        <begin position="16"/>
        <end position="78"/>
    </location>
</feature>
<name>A0A7T7XM86_9SPIR</name>
<dbReference type="PROSITE" id="PS51077">
    <property type="entry name" value="HTH_ICLR"/>
    <property type="match status" value="1"/>
</dbReference>
<organism evidence="6 7">
    <name type="scientific">Breznakiella homolactica</name>
    <dbReference type="NCBI Taxonomy" id="2798577"/>
    <lineage>
        <taxon>Bacteria</taxon>
        <taxon>Pseudomonadati</taxon>
        <taxon>Spirochaetota</taxon>
        <taxon>Spirochaetia</taxon>
        <taxon>Spirochaetales</taxon>
        <taxon>Breznakiellaceae</taxon>
        <taxon>Breznakiella</taxon>
    </lineage>
</organism>
<reference evidence="6" key="1">
    <citation type="submission" date="2021-01" db="EMBL/GenBank/DDBJ databases">
        <title>Description of Breznakiella homolactica.</title>
        <authorList>
            <person name="Song Y."/>
            <person name="Brune A."/>
        </authorList>
    </citation>
    <scope>NUCLEOTIDE SEQUENCE</scope>
    <source>
        <strain evidence="6">RmG30</strain>
    </source>
</reference>
<dbReference type="PANTHER" id="PTHR30136">
    <property type="entry name" value="HELIX-TURN-HELIX TRANSCRIPTIONAL REGULATOR, ICLR FAMILY"/>
    <property type="match status" value="1"/>
</dbReference>
<dbReference type="Proteomes" id="UP000595917">
    <property type="component" value="Chromosome"/>
</dbReference>
<gene>
    <name evidence="6" type="ORF">JFL75_18470</name>
</gene>
<evidence type="ECO:0000256" key="3">
    <source>
        <dbReference type="ARBA" id="ARBA00023163"/>
    </source>
</evidence>
<dbReference type="SUPFAM" id="SSF55781">
    <property type="entry name" value="GAF domain-like"/>
    <property type="match status" value="1"/>
</dbReference>
<dbReference type="Gene3D" id="1.10.10.10">
    <property type="entry name" value="Winged helix-like DNA-binding domain superfamily/Winged helix DNA-binding domain"/>
    <property type="match status" value="1"/>
</dbReference>
<proteinExistence type="predicted"/>
<dbReference type="InterPro" id="IPR029016">
    <property type="entry name" value="GAF-like_dom_sf"/>
</dbReference>
<dbReference type="PANTHER" id="PTHR30136:SF24">
    <property type="entry name" value="HTH-TYPE TRANSCRIPTIONAL REPRESSOR ALLR"/>
    <property type="match status" value="1"/>
</dbReference>
<evidence type="ECO:0000256" key="1">
    <source>
        <dbReference type="ARBA" id="ARBA00023015"/>
    </source>
</evidence>
<dbReference type="RefSeq" id="WP_215626197.1">
    <property type="nucleotide sequence ID" value="NZ_CP067089.2"/>
</dbReference>
<dbReference type="SUPFAM" id="SSF46785">
    <property type="entry name" value="Winged helix' DNA-binding domain"/>
    <property type="match status" value="1"/>
</dbReference>
<dbReference type="EMBL" id="CP067089">
    <property type="protein sequence ID" value="QQO08891.1"/>
    <property type="molecule type" value="Genomic_DNA"/>
</dbReference>
<dbReference type="Pfam" id="PF01614">
    <property type="entry name" value="IclR_C"/>
    <property type="match status" value="1"/>
</dbReference>
<evidence type="ECO:0000313" key="6">
    <source>
        <dbReference type="EMBL" id="QQO08891.1"/>
    </source>
</evidence>
<keyword evidence="2" id="KW-0238">DNA-binding</keyword>
<dbReference type="GO" id="GO:0045892">
    <property type="term" value="P:negative regulation of DNA-templated transcription"/>
    <property type="evidence" value="ECO:0007669"/>
    <property type="project" value="TreeGrafter"/>
</dbReference>
<accession>A0A7T7XM86</accession>
<dbReference type="InterPro" id="IPR005471">
    <property type="entry name" value="Tscrpt_reg_IclR_N"/>
</dbReference>